<dbReference type="SUPFAM" id="SSF48264">
    <property type="entry name" value="Cytochrome P450"/>
    <property type="match status" value="1"/>
</dbReference>
<dbReference type="PRINTS" id="PR00463">
    <property type="entry name" value="EP450I"/>
</dbReference>
<comment type="caution">
    <text evidence="10">The sequence shown here is derived from an EMBL/GenBank/DDBJ whole genome shotgun (WGS) entry which is preliminary data.</text>
</comment>
<keyword evidence="4 8" id="KW-0479">Metal-binding</keyword>
<dbReference type="GO" id="GO:0005506">
    <property type="term" value="F:iron ion binding"/>
    <property type="evidence" value="ECO:0007669"/>
    <property type="project" value="InterPro"/>
</dbReference>
<evidence type="ECO:0000313" key="11">
    <source>
        <dbReference type="Proteomes" id="UP000549394"/>
    </source>
</evidence>
<name>A0A7I8W8N4_9ANNE</name>
<keyword evidence="7 9" id="KW-0503">Monooxygenase</keyword>
<dbReference type="Pfam" id="PF00067">
    <property type="entry name" value="p450"/>
    <property type="match status" value="1"/>
</dbReference>
<gene>
    <name evidence="10" type="ORF">DGYR_LOCUS11982</name>
</gene>
<evidence type="ECO:0000256" key="8">
    <source>
        <dbReference type="PIRSR" id="PIRSR602401-1"/>
    </source>
</evidence>
<keyword evidence="11" id="KW-1185">Reference proteome</keyword>
<keyword evidence="3 8" id="KW-0349">Heme</keyword>
<feature type="binding site" description="axial binding residue" evidence="8">
    <location>
        <position position="418"/>
    </location>
    <ligand>
        <name>heme</name>
        <dbReference type="ChEBI" id="CHEBI:30413"/>
    </ligand>
    <ligandPart>
        <name>Fe</name>
        <dbReference type="ChEBI" id="CHEBI:18248"/>
    </ligandPart>
</feature>
<evidence type="ECO:0000256" key="9">
    <source>
        <dbReference type="RuleBase" id="RU000461"/>
    </source>
</evidence>
<keyword evidence="5 9" id="KW-0560">Oxidoreductase</keyword>
<evidence type="ECO:0000313" key="10">
    <source>
        <dbReference type="EMBL" id="CAD5124440.1"/>
    </source>
</evidence>
<evidence type="ECO:0000256" key="7">
    <source>
        <dbReference type="ARBA" id="ARBA00023033"/>
    </source>
</evidence>
<sequence length="472" mass="53797">MATQPFSALRGPRCLPLFGNVLDYSRFGPYTFDRMHLAKEKNYIKYGDIYKEKFGPVVVVQLFNPDDISSVLKNEGKLPIRPPLPLLKAANRRDGIALGLGSLNGEDWWKLRKTVQKPLMHHRAGAAYLPAQEKVADEFMNVLDTIKDLNGSVANFEELILRYTMESIGTVCFNKRIGVLDENKKESRELFDSIKKQFAAVQRTYFAFPWFELYRSEAYREFLAAKTFSDKFAKDCIISSRRELTVDDTSPNLLKSLIDDTSISEREAVGIITDLFIAGIDSTASALSFLLYNLANNLREQSRLFEEIIDVVGTGKITADSFDKMPYLKACVKESFRLFFPVQGGTTRVLDKDLVLGGYAIPKKSFVAFNNQTMCLSRDYFSCPHKYIPERWLKRGSASTSPPHPYVMLPFGFGARMCIGRRFAEQEIYLAIAKLLQKFEIQENSSKPMGIINRVFNTPDRPLLIKLYKRSF</sequence>
<dbReference type="GO" id="GO:0004497">
    <property type="term" value="F:monooxygenase activity"/>
    <property type="evidence" value="ECO:0007669"/>
    <property type="project" value="UniProtKB-KW"/>
</dbReference>
<evidence type="ECO:0000256" key="3">
    <source>
        <dbReference type="ARBA" id="ARBA00022617"/>
    </source>
</evidence>
<dbReference type="InterPro" id="IPR017972">
    <property type="entry name" value="Cyt_P450_CS"/>
</dbReference>
<organism evidence="10 11">
    <name type="scientific">Dimorphilus gyrociliatus</name>
    <dbReference type="NCBI Taxonomy" id="2664684"/>
    <lineage>
        <taxon>Eukaryota</taxon>
        <taxon>Metazoa</taxon>
        <taxon>Spiralia</taxon>
        <taxon>Lophotrochozoa</taxon>
        <taxon>Annelida</taxon>
        <taxon>Polychaeta</taxon>
        <taxon>Polychaeta incertae sedis</taxon>
        <taxon>Dinophilidae</taxon>
        <taxon>Dimorphilus</taxon>
    </lineage>
</organism>
<dbReference type="PRINTS" id="PR00385">
    <property type="entry name" value="P450"/>
</dbReference>
<dbReference type="InterPro" id="IPR002401">
    <property type="entry name" value="Cyt_P450_E_grp-I"/>
</dbReference>
<dbReference type="Proteomes" id="UP000549394">
    <property type="component" value="Unassembled WGS sequence"/>
</dbReference>
<dbReference type="PANTHER" id="PTHR24279:SF120">
    <property type="entry name" value="CYTOCHROME P450"/>
    <property type="match status" value="1"/>
</dbReference>
<accession>A0A7I8W8N4</accession>
<dbReference type="OrthoDB" id="3945418at2759"/>
<evidence type="ECO:0000256" key="2">
    <source>
        <dbReference type="ARBA" id="ARBA00010617"/>
    </source>
</evidence>
<proteinExistence type="inferred from homology"/>
<comment type="similarity">
    <text evidence="2 9">Belongs to the cytochrome P450 family.</text>
</comment>
<comment type="cofactor">
    <cofactor evidence="1 8">
        <name>heme</name>
        <dbReference type="ChEBI" id="CHEBI:30413"/>
    </cofactor>
</comment>
<reference evidence="10 11" key="1">
    <citation type="submission" date="2020-08" db="EMBL/GenBank/DDBJ databases">
        <authorList>
            <person name="Hejnol A."/>
        </authorList>
    </citation>
    <scope>NUCLEOTIDE SEQUENCE [LARGE SCALE GENOMIC DNA]</scope>
</reference>
<dbReference type="PANTHER" id="PTHR24279">
    <property type="entry name" value="CYTOCHROME P450"/>
    <property type="match status" value="1"/>
</dbReference>
<dbReference type="InterPro" id="IPR036396">
    <property type="entry name" value="Cyt_P450_sf"/>
</dbReference>
<evidence type="ECO:0000256" key="4">
    <source>
        <dbReference type="ARBA" id="ARBA00022723"/>
    </source>
</evidence>
<evidence type="ECO:0000256" key="1">
    <source>
        <dbReference type="ARBA" id="ARBA00001971"/>
    </source>
</evidence>
<dbReference type="FunFam" id="1.10.630.10:FF:000006">
    <property type="entry name" value="Cytochrome P450 302a1, mitochondrial"/>
    <property type="match status" value="1"/>
</dbReference>
<dbReference type="CDD" id="cd11054">
    <property type="entry name" value="CYP24A1-like"/>
    <property type="match status" value="1"/>
</dbReference>
<dbReference type="Gene3D" id="1.10.630.10">
    <property type="entry name" value="Cytochrome P450"/>
    <property type="match status" value="1"/>
</dbReference>
<dbReference type="GO" id="GO:0016705">
    <property type="term" value="F:oxidoreductase activity, acting on paired donors, with incorporation or reduction of molecular oxygen"/>
    <property type="evidence" value="ECO:0007669"/>
    <property type="project" value="InterPro"/>
</dbReference>
<dbReference type="GO" id="GO:0020037">
    <property type="term" value="F:heme binding"/>
    <property type="evidence" value="ECO:0007669"/>
    <property type="project" value="InterPro"/>
</dbReference>
<dbReference type="InterPro" id="IPR001128">
    <property type="entry name" value="Cyt_P450"/>
</dbReference>
<dbReference type="AlphaFoldDB" id="A0A7I8W8N4"/>
<dbReference type="EMBL" id="CAJFCJ010000021">
    <property type="protein sequence ID" value="CAD5124440.1"/>
    <property type="molecule type" value="Genomic_DNA"/>
</dbReference>
<dbReference type="InterPro" id="IPR050479">
    <property type="entry name" value="CYP11_CYP27_families"/>
</dbReference>
<evidence type="ECO:0000256" key="5">
    <source>
        <dbReference type="ARBA" id="ARBA00023002"/>
    </source>
</evidence>
<keyword evidence="6 8" id="KW-0408">Iron</keyword>
<protein>
    <submittedName>
        <fullName evidence="10">DgyrCDS12723</fullName>
    </submittedName>
</protein>
<evidence type="ECO:0000256" key="6">
    <source>
        <dbReference type="ARBA" id="ARBA00023004"/>
    </source>
</evidence>
<dbReference type="PROSITE" id="PS00086">
    <property type="entry name" value="CYTOCHROME_P450"/>
    <property type="match status" value="1"/>
</dbReference>